<comment type="caution">
    <text evidence="2">The sequence shown here is derived from an EMBL/GenBank/DDBJ whole genome shotgun (WGS) entry which is preliminary data.</text>
</comment>
<feature type="region of interest" description="Disordered" evidence="1">
    <location>
        <begin position="37"/>
        <end position="75"/>
    </location>
</feature>
<gene>
    <name evidence="2" type="ORF">Taro_001730</name>
</gene>
<evidence type="ECO:0000313" key="2">
    <source>
        <dbReference type="EMBL" id="MQL69457.1"/>
    </source>
</evidence>
<sequence>MSTGVRLPQLRARYKRQHNKLSQPDVLLNKRLRVSRKTTRPHRYPVLGQAPSTHVPGSHKTWGSQLKRYPRKASN</sequence>
<reference evidence="2" key="1">
    <citation type="submission" date="2017-07" db="EMBL/GenBank/DDBJ databases">
        <title>Taro Niue Genome Assembly and Annotation.</title>
        <authorList>
            <person name="Atibalentja N."/>
            <person name="Keating K."/>
            <person name="Fields C.J."/>
        </authorList>
    </citation>
    <scope>NUCLEOTIDE SEQUENCE</scope>
    <source>
        <strain evidence="2">Niue_2</strain>
        <tissue evidence="2">Leaf</tissue>
    </source>
</reference>
<evidence type="ECO:0000256" key="1">
    <source>
        <dbReference type="SAM" id="MobiDB-lite"/>
    </source>
</evidence>
<dbReference type="Proteomes" id="UP000652761">
    <property type="component" value="Unassembled WGS sequence"/>
</dbReference>
<organism evidence="2 3">
    <name type="scientific">Colocasia esculenta</name>
    <name type="common">Wild taro</name>
    <name type="synonym">Arum esculentum</name>
    <dbReference type="NCBI Taxonomy" id="4460"/>
    <lineage>
        <taxon>Eukaryota</taxon>
        <taxon>Viridiplantae</taxon>
        <taxon>Streptophyta</taxon>
        <taxon>Embryophyta</taxon>
        <taxon>Tracheophyta</taxon>
        <taxon>Spermatophyta</taxon>
        <taxon>Magnoliopsida</taxon>
        <taxon>Liliopsida</taxon>
        <taxon>Araceae</taxon>
        <taxon>Aroideae</taxon>
        <taxon>Colocasieae</taxon>
        <taxon>Colocasia</taxon>
    </lineage>
</organism>
<proteinExistence type="predicted"/>
<accession>A0A843TH43</accession>
<name>A0A843TH43_COLES</name>
<keyword evidence="3" id="KW-1185">Reference proteome</keyword>
<evidence type="ECO:0000313" key="3">
    <source>
        <dbReference type="Proteomes" id="UP000652761"/>
    </source>
</evidence>
<protein>
    <submittedName>
        <fullName evidence="2">Uncharacterized protein</fullName>
    </submittedName>
</protein>
<dbReference type="AlphaFoldDB" id="A0A843TH43"/>
<dbReference type="EMBL" id="NMUH01000037">
    <property type="protein sequence ID" value="MQL69457.1"/>
    <property type="molecule type" value="Genomic_DNA"/>
</dbReference>